<feature type="non-terminal residue" evidence="1">
    <location>
        <position position="262"/>
    </location>
</feature>
<name>A0A6H5HPZ0_9HEMI</name>
<evidence type="ECO:0000313" key="1">
    <source>
        <dbReference type="EMBL" id="CAB0020078.1"/>
    </source>
</evidence>
<dbReference type="EMBL" id="CADCXU010034923">
    <property type="protein sequence ID" value="CAB0020078.1"/>
    <property type="molecule type" value="Genomic_DNA"/>
</dbReference>
<dbReference type="AlphaFoldDB" id="A0A6H5HPZ0"/>
<protein>
    <submittedName>
        <fullName evidence="1">Uncharacterized protein</fullName>
    </submittedName>
</protein>
<proteinExistence type="predicted"/>
<gene>
    <name evidence="1" type="ORF">NTEN_LOCUS23689</name>
</gene>
<reference evidence="1 2" key="1">
    <citation type="submission" date="2020-02" db="EMBL/GenBank/DDBJ databases">
        <authorList>
            <person name="Ferguson B K."/>
        </authorList>
    </citation>
    <scope>NUCLEOTIDE SEQUENCE [LARGE SCALE GENOMIC DNA]</scope>
</reference>
<sequence>MVDVDELDRLRRRSVRRVFGGLRGRFLSVRRRFFGRRIVVLGDGERSVRSAICRLGLRQGRVSDQRGFRMVGRRRSVVDEAGLVVGFQRRIALRRRIVSVEFGEMVLGSHGSVVDDRVFGFRALVVVAVLPVVLRHGPVGDDGSGIWIVPVRRGGRRRLGRRRSDRSGNFFRGADGLIGPVALFGAHHEFVAVVHIRGVGFRLRHVSGAAAVGFAQVQIAVMRIRKVHGHYGFGVGRADRRVRMVRAVMVRGGVDGGNADGE</sequence>
<organism evidence="1 2">
    <name type="scientific">Nesidiocoris tenuis</name>
    <dbReference type="NCBI Taxonomy" id="355587"/>
    <lineage>
        <taxon>Eukaryota</taxon>
        <taxon>Metazoa</taxon>
        <taxon>Ecdysozoa</taxon>
        <taxon>Arthropoda</taxon>
        <taxon>Hexapoda</taxon>
        <taxon>Insecta</taxon>
        <taxon>Pterygota</taxon>
        <taxon>Neoptera</taxon>
        <taxon>Paraneoptera</taxon>
        <taxon>Hemiptera</taxon>
        <taxon>Heteroptera</taxon>
        <taxon>Panheteroptera</taxon>
        <taxon>Cimicomorpha</taxon>
        <taxon>Miridae</taxon>
        <taxon>Dicyphina</taxon>
        <taxon>Nesidiocoris</taxon>
    </lineage>
</organism>
<accession>A0A6H5HPZ0</accession>
<dbReference type="Proteomes" id="UP000479000">
    <property type="component" value="Unassembled WGS sequence"/>
</dbReference>
<keyword evidence="2" id="KW-1185">Reference proteome</keyword>
<evidence type="ECO:0000313" key="2">
    <source>
        <dbReference type="Proteomes" id="UP000479000"/>
    </source>
</evidence>